<dbReference type="EMBL" id="CM042051">
    <property type="protein sequence ID" value="KAI3729577.1"/>
    <property type="molecule type" value="Genomic_DNA"/>
</dbReference>
<keyword evidence="2" id="KW-1185">Reference proteome</keyword>
<reference evidence="2" key="1">
    <citation type="journal article" date="2022" name="Mol. Ecol. Resour.">
        <title>The genomes of chicory, endive, great burdock and yacon provide insights into Asteraceae palaeo-polyploidization history and plant inulin production.</title>
        <authorList>
            <person name="Fan W."/>
            <person name="Wang S."/>
            <person name="Wang H."/>
            <person name="Wang A."/>
            <person name="Jiang F."/>
            <person name="Liu H."/>
            <person name="Zhao H."/>
            <person name="Xu D."/>
            <person name="Zhang Y."/>
        </authorList>
    </citation>
    <scope>NUCLEOTIDE SEQUENCE [LARGE SCALE GENOMIC DNA]</scope>
    <source>
        <strain evidence="2">cv. Niubang</strain>
    </source>
</reference>
<gene>
    <name evidence="1" type="ORF">L6452_18238</name>
</gene>
<name>A0ACB9C5N4_ARCLA</name>
<proteinExistence type="predicted"/>
<reference evidence="1 2" key="2">
    <citation type="journal article" date="2022" name="Mol. Ecol. Resour.">
        <title>The genomes of chicory, endive, great burdock and yacon provide insights into Asteraceae paleo-polyploidization history and plant inulin production.</title>
        <authorList>
            <person name="Fan W."/>
            <person name="Wang S."/>
            <person name="Wang H."/>
            <person name="Wang A."/>
            <person name="Jiang F."/>
            <person name="Liu H."/>
            <person name="Zhao H."/>
            <person name="Xu D."/>
            <person name="Zhang Y."/>
        </authorList>
    </citation>
    <scope>NUCLEOTIDE SEQUENCE [LARGE SCALE GENOMIC DNA]</scope>
    <source>
        <strain evidence="2">cv. Niubang</strain>
    </source>
</reference>
<dbReference type="Proteomes" id="UP001055879">
    <property type="component" value="Linkage Group LG05"/>
</dbReference>
<comment type="caution">
    <text evidence="1">The sequence shown here is derived from an EMBL/GenBank/DDBJ whole genome shotgun (WGS) entry which is preliminary data.</text>
</comment>
<accession>A0ACB9C5N4</accession>
<sequence>MGRVDLWIRKPWKRINAFGFRLSCLKEGRGFMFWCCLLFLWFDVASCFKKLTGPRCTASQGISGCKSQLENSSHQKCV</sequence>
<organism evidence="1 2">
    <name type="scientific">Arctium lappa</name>
    <name type="common">Greater burdock</name>
    <name type="synonym">Lappa major</name>
    <dbReference type="NCBI Taxonomy" id="4217"/>
    <lineage>
        <taxon>Eukaryota</taxon>
        <taxon>Viridiplantae</taxon>
        <taxon>Streptophyta</taxon>
        <taxon>Embryophyta</taxon>
        <taxon>Tracheophyta</taxon>
        <taxon>Spermatophyta</taxon>
        <taxon>Magnoliopsida</taxon>
        <taxon>eudicotyledons</taxon>
        <taxon>Gunneridae</taxon>
        <taxon>Pentapetalae</taxon>
        <taxon>asterids</taxon>
        <taxon>campanulids</taxon>
        <taxon>Asterales</taxon>
        <taxon>Asteraceae</taxon>
        <taxon>Carduoideae</taxon>
        <taxon>Cardueae</taxon>
        <taxon>Arctiinae</taxon>
        <taxon>Arctium</taxon>
    </lineage>
</organism>
<evidence type="ECO:0000313" key="2">
    <source>
        <dbReference type="Proteomes" id="UP001055879"/>
    </source>
</evidence>
<evidence type="ECO:0000313" key="1">
    <source>
        <dbReference type="EMBL" id="KAI3729577.1"/>
    </source>
</evidence>
<protein>
    <submittedName>
        <fullName evidence="1">Uncharacterized protein</fullName>
    </submittedName>
</protein>